<proteinExistence type="predicted"/>
<protein>
    <submittedName>
        <fullName evidence="1">Uncharacterized protein</fullName>
    </submittedName>
</protein>
<comment type="caution">
    <text evidence="1">The sequence shown here is derived from an EMBL/GenBank/DDBJ whole genome shotgun (WGS) entry which is preliminary data.</text>
</comment>
<keyword evidence="2" id="KW-1185">Reference proteome</keyword>
<dbReference type="Proteomes" id="UP001642484">
    <property type="component" value="Unassembled WGS sequence"/>
</dbReference>
<evidence type="ECO:0000313" key="2">
    <source>
        <dbReference type="Proteomes" id="UP001642484"/>
    </source>
</evidence>
<dbReference type="EMBL" id="CAXAMN010000002">
    <property type="protein sequence ID" value="CAK8985490.1"/>
    <property type="molecule type" value="Genomic_DNA"/>
</dbReference>
<evidence type="ECO:0000313" key="1">
    <source>
        <dbReference type="EMBL" id="CAK8985490.1"/>
    </source>
</evidence>
<reference evidence="1 2" key="1">
    <citation type="submission" date="2024-02" db="EMBL/GenBank/DDBJ databases">
        <authorList>
            <person name="Chen Y."/>
            <person name="Shah S."/>
            <person name="Dougan E. K."/>
            <person name="Thang M."/>
            <person name="Chan C."/>
        </authorList>
    </citation>
    <scope>NUCLEOTIDE SEQUENCE [LARGE SCALE GENOMIC DNA]</scope>
</reference>
<sequence>MLPIRSRGRSLLLPLILAASIVRLSFVAPQAQKIQKNPHWMTGAILAIPTWAHAEAAGEEELGAGGYIKWGLEQQAFAAVFFVIFPFGVLYLLFSGRFGWWNYGLDGKELTAKEYKEANKVDKPTWGRFPWELESDLYKK</sequence>
<gene>
    <name evidence="1" type="ORF">CCMP2556_LOCUS143</name>
</gene>
<accession>A0ABP0H9J3</accession>
<name>A0ABP0H9J3_9DINO</name>
<organism evidence="1 2">
    <name type="scientific">Durusdinium trenchii</name>
    <dbReference type="NCBI Taxonomy" id="1381693"/>
    <lineage>
        <taxon>Eukaryota</taxon>
        <taxon>Sar</taxon>
        <taxon>Alveolata</taxon>
        <taxon>Dinophyceae</taxon>
        <taxon>Suessiales</taxon>
        <taxon>Symbiodiniaceae</taxon>
        <taxon>Durusdinium</taxon>
    </lineage>
</organism>